<keyword evidence="13" id="KW-0408">Iron</keyword>
<dbReference type="GO" id="GO:0008194">
    <property type="term" value="F:UDP-glycosyltransferase activity"/>
    <property type="evidence" value="ECO:0007669"/>
    <property type="project" value="InterPro"/>
</dbReference>
<comment type="function">
    <text evidence="16">Cleaves the 2'-5' phosphodiester linkage at the branch point of lariat intron pre-mRNAs after splicing and converts them into linear molecules that are subsequently degraded. It thereby facilitates ribonucleotide turnover.</text>
</comment>
<dbReference type="GO" id="GO:0005634">
    <property type="term" value="C:nucleus"/>
    <property type="evidence" value="ECO:0007669"/>
    <property type="project" value="UniProtKB-SubCell"/>
</dbReference>
<dbReference type="Pfam" id="PF00149">
    <property type="entry name" value="Metallophos"/>
    <property type="match status" value="1"/>
</dbReference>
<dbReference type="FunFam" id="3.60.21.10:FF:000035">
    <property type="entry name" value="Lariat debranching enzyme"/>
    <property type="match status" value="1"/>
</dbReference>
<dbReference type="PANTHER" id="PTHR12849:SF0">
    <property type="entry name" value="LARIAT DEBRANCHING ENZYME"/>
    <property type="match status" value="1"/>
</dbReference>
<dbReference type="SUPFAM" id="SSF56300">
    <property type="entry name" value="Metallo-dependent phosphatases"/>
    <property type="match status" value="1"/>
</dbReference>
<keyword evidence="8" id="KW-0328">Glycosyltransferase</keyword>
<evidence type="ECO:0000256" key="3">
    <source>
        <dbReference type="ARBA" id="ARBA00001954"/>
    </source>
</evidence>
<reference evidence="20 21" key="1">
    <citation type="submission" date="2015-04" db="EMBL/GenBank/DDBJ databases">
        <authorList>
            <person name="Syromyatnikov M.Y."/>
            <person name="Popov V.N."/>
        </authorList>
    </citation>
    <scope>NUCLEOTIDE SEQUENCE [LARGE SCALE GENOMIC DNA]</scope>
</reference>
<dbReference type="GO" id="GO:0000398">
    <property type="term" value="P:mRNA splicing, via spliceosome"/>
    <property type="evidence" value="ECO:0007669"/>
    <property type="project" value="TreeGrafter"/>
</dbReference>
<dbReference type="Pfam" id="PF00201">
    <property type="entry name" value="UDPGT"/>
    <property type="match status" value="1"/>
</dbReference>
<dbReference type="OrthoDB" id="407609at2759"/>
<evidence type="ECO:0000256" key="10">
    <source>
        <dbReference type="ARBA" id="ARBA00022723"/>
    </source>
</evidence>
<proteinExistence type="inferred from homology"/>
<keyword evidence="18" id="KW-1133">Transmembrane helix</keyword>
<feature type="region of interest" description="Disordered" evidence="17">
    <location>
        <begin position="448"/>
        <end position="488"/>
    </location>
</feature>
<evidence type="ECO:0000259" key="19">
    <source>
        <dbReference type="SMART" id="SM01124"/>
    </source>
</evidence>
<dbReference type="InterPro" id="IPR029052">
    <property type="entry name" value="Metallo-depent_PP-like"/>
</dbReference>
<dbReference type="CDD" id="cd03784">
    <property type="entry name" value="GT1_Gtf-like"/>
    <property type="match status" value="1"/>
</dbReference>
<organism evidence="20 21">
    <name type="scientific">Clunio marinus</name>
    <dbReference type="NCBI Taxonomy" id="568069"/>
    <lineage>
        <taxon>Eukaryota</taxon>
        <taxon>Metazoa</taxon>
        <taxon>Ecdysozoa</taxon>
        <taxon>Arthropoda</taxon>
        <taxon>Hexapoda</taxon>
        <taxon>Insecta</taxon>
        <taxon>Pterygota</taxon>
        <taxon>Neoptera</taxon>
        <taxon>Endopterygota</taxon>
        <taxon>Diptera</taxon>
        <taxon>Nematocera</taxon>
        <taxon>Chironomoidea</taxon>
        <taxon>Chironomidae</taxon>
        <taxon>Clunio</taxon>
    </lineage>
</organism>
<evidence type="ECO:0000256" key="14">
    <source>
        <dbReference type="ARBA" id="ARBA00023211"/>
    </source>
</evidence>
<evidence type="ECO:0000313" key="20">
    <source>
        <dbReference type="EMBL" id="CRL08390.1"/>
    </source>
</evidence>
<dbReference type="EMBL" id="CVRI01000075">
    <property type="protein sequence ID" value="CRL08390.1"/>
    <property type="molecule type" value="Genomic_DNA"/>
</dbReference>
<keyword evidence="9" id="KW-0808">Transferase</keyword>
<dbReference type="STRING" id="568069.A0A1J1JA26"/>
<dbReference type="InterPro" id="IPR007708">
    <property type="entry name" value="DBR1_C"/>
</dbReference>
<dbReference type="Gene3D" id="3.40.50.2000">
    <property type="entry name" value="Glycogen Phosphorylase B"/>
    <property type="match status" value="1"/>
</dbReference>
<keyword evidence="15" id="KW-0539">Nucleus</keyword>
<dbReference type="PROSITE" id="PS00375">
    <property type="entry name" value="UDPGT"/>
    <property type="match status" value="1"/>
</dbReference>
<evidence type="ECO:0000313" key="21">
    <source>
        <dbReference type="Proteomes" id="UP000183832"/>
    </source>
</evidence>
<dbReference type="SUPFAM" id="SSF53756">
    <property type="entry name" value="UDP-Glycosyltransferase/glycogen phosphorylase"/>
    <property type="match status" value="1"/>
</dbReference>
<evidence type="ECO:0000256" key="12">
    <source>
        <dbReference type="ARBA" id="ARBA00022833"/>
    </source>
</evidence>
<evidence type="ECO:0000256" key="8">
    <source>
        <dbReference type="ARBA" id="ARBA00022676"/>
    </source>
</evidence>
<accession>A0A1J1JA26</accession>
<dbReference type="InterPro" id="IPR041816">
    <property type="entry name" value="Dbr1_N"/>
</dbReference>
<keyword evidence="14" id="KW-0464">Manganese</keyword>
<evidence type="ECO:0000256" key="9">
    <source>
        <dbReference type="ARBA" id="ARBA00022679"/>
    </source>
</evidence>
<evidence type="ECO:0000256" key="18">
    <source>
        <dbReference type="SAM" id="Phobius"/>
    </source>
</evidence>
<dbReference type="AlphaFoldDB" id="A0A1J1JA26"/>
<evidence type="ECO:0000256" key="17">
    <source>
        <dbReference type="SAM" id="MobiDB-lite"/>
    </source>
</evidence>
<dbReference type="Pfam" id="PF05011">
    <property type="entry name" value="DBR1"/>
    <property type="match status" value="1"/>
</dbReference>
<evidence type="ECO:0000256" key="1">
    <source>
        <dbReference type="ARBA" id="ARBA00001936"/>
    </source>
</evidence>
<evidence type="ECO:0000256" key="13">
    <source>
        <dbReference type="ARBA" id="ARBA00023004"/>
    </source>
</evidence>
<dbReference type="GO" id="GO:0046872">
    <property type="term" value="F:metal ion binding"/>
    <property type="evidence" value="ECO:0007669"/>
    <property type="project" value="UniProtKB-KW"/>
</dbReference>
<dbReference type="InterPro" id="IPR004843">
    <property type="entry name" value="Calcineurin-like_PHP"/>
</dbReference>
<evidence type="ECO:0000256" key="4">
    <source>
        <dbReference type="ARBA" id="ARBA00004123"/>
    </source>
</evidence>
<dbReference type="InterPro" id="IPR002213">
    <property type="entry name" value="UDP_glucos_trans"/>
</dbReference>
<dbReference type="PANTHER" id="PTHR12849">
    <property type="entry name" value="RNA LARIAT DEBRANCHING ENZYME"/>
    <property type="match status" value="1"/>
</dbReference>
<keyword evidence="18" id="KW-0812">Transmembrane</keyword>
<comment type="cofactor">
    <cofactor evidence="1">
        <name>Mn(2+)</name>
        <dbReference type="ChEBI" id="CHEBI:29035"/>
    </cofactor>
</comment>
<keyword evidence="7" id="KW-0507">mRNA processing</keyword>
<comment type="similarity">
    <text evidence="5">Belongs to the lariat debranching enzyme family.</text>
</comment>
<comment type="cofactor">
    <cofactor evidence="3">
        <name>Fe(2+)</name>
        <dbReference type="ChEBI" id="CHEBI:29033"/>
    </cofactor>
</comment>
<dbReference type="CDD" id="cd00844">
    <property type="entry name" value="MPP_Dbr1_N"/>
    <property type="match status" value="1"/>
</dbReference>
<evidence type="ECO:0000256" key="7">
    <source>
        <dbReference type="ARBA" id="ARBA00022664"/>
    </source>
</evidence>
<evidence type="ECO:0000256" key="5">
    <source>
        <dbReference type="ARBA" id="ARBA00006045"/>
    </source>
</evidence>
<dbReference type="Proteomes" id="UP000183832">
    <property type="component" value="Unassembled WGS sequence"/>
</dbReference>
<dbReference type="GO" id="GO:0008419">
    <property type="term" value="F:RNA lariat debranching enzyme activity"/>
    <property type="evidence" value="ECO:0007669"/>
    <property type="project" value="UniProtKB-ARBA"/>
</dbReference>
<keyword evidence="12" id="KW-0862">Zinc</keyword>
<protein>
    <submittedName>
        <fullName evidence="20">CLUMA_CG021361, isoform A</fullName>
    </submittedName>
</protein>
<keyword evidence="10" id="KW-0479">Metal-binding</keyword>
<comment type="similarity">
    <text evidence="6">Belongs to the UDP-glycosyltransferase family.</text>
</comment>
<feature type="domain" description="Lariat debranching enzyme C-terminal" evidence="19">
    <location>
        <begin position="235"/>
        <end position="388"/>
    </location>
</feature>
<gene>
    <name evidence="20" type="ORF">CLUMA_CG021361</name>
</gene>
<feature type="compositionally biased region" description="Polar residues" evidence="17">
    <location>
        <begin position="454"/>
        <end position="468"/>
    </location>
</feature>
<comment type="cofactor">
    <cofactor evidence="2">
        <name>Zn(2+)</name>
        <dbReference type="ChEBI" id="CHEBI:29105"/>
    </cofactor>
</comment>
<comment type="subcellular location">
    <subcellularLocation>
        <location evidence="4">Nucleus</location>
    </subcellularLocation>
</comment>
<dbReference type="InterPro" id="IPR035595">
    <property type="entry name" value="UDP_glycos_trans_CS"/>
</dbReference>
<dbReference type="SMART" id="SM01124">
    <property type="entry name" value="DBR1"/>
    <property type="match status" value="1"/>
</dbReference>
<sequence length="1027" mass="117796">MRIVVEGCAHGDLDRIYNTIQSIERNRNQKFDLLICSGDFQSTRNLADLQCMAVPPKYLDMCSFYKYYSGEKIAPILTIFIGGNHEASNYLQELAYGGWVAPNIYYLGYAGVINVNGVRIGGISGIFRDYHFEKGHFEFPPYDQSSIRSAYTIRSLEVFRMSQLTGKMDIMISHDWPDQIWEYGNKEQLLRFKPYFRDDMENGKMGSGPCFDLLTTLRPHNWYSAHLHCRFDAIVPHSETEATKFVALDKCLPKRKFFDFLNIETESSNPSQIPVIKYDLEWLTVLHLTNNLLNVSKNFTKLPLQPGPDDPQDNVQRFEFTPSQDEMNAVLEKFNNDLTIPQNFKQTVHAYDPQRDGINFKNLNEQIIVALNPQTTEFCEKLGIDDPLFLAAKFGGLDLYTSNVNFNRENLLSQDSSEIKKVSRVPLASFLPEPKFGNDEEINLDELDDESKETSAASEQNDSISDKLTQPIDGELHSKTSDPQEDEIVAPPSNNITLIFKSHSKMKLISFALFFSVLGIISCKNVLFLSGIASPSHHLWNRVLIKGLVQKGYNITMVSVDNYEKPEPNIHYIFMEKVYETIYDGDSKIDLLYMSEQIPFFAIKDVRMFCERCCDGVINSKGLDIILNYPDDFKFDVVIYDFTCGPCFLPLIHKFNYPPLVSVTAFSKPPYLKHVIGGHNYPAYVPHYSLKFPQLMNFFQRFFNTILLTYDSIERQYILLPKMEKKLRERLNFKDFPSLDKLEQKTKLALINTDDAIDFPEPLQPNVIQVGGLQITPPKQLPDNLLNFIEKSKKGTILMSLGTNIKSNMLGDEILTNIIKTFAQLPQYNFIWKFESEADQLPISITENVLIAKFLPQNDILAHPKVKAFITHSGLLSTQESLWYGKPMIAIPFFCDQDRSASHAVHNGVAVIVDFRTLNVDKFKEAILSILENPLYEQNAKTISKLFQDKPQRPLDVALWWIDYVIRNPSAPQFASPTLQLGFWSSNSYDVILVIVILTHLTFYFIIRFLRCFTKSKTIKSAKLKRN</sequence>
<evidence type="ECO:0000256" key="11">
    <source>
        <dbReference type="ARBA" id="ARBA00022801"/>
    </source>
</evidence>
<evidence type="ECO:0000256" key="16">
    <source>
        <dbReference type="ARBA" id="ARBA00058627"/>
    </source>
</evidence>
<evidence type="ECO:0000256" key="6">
    <source>
        <dbReference type="ARBA" id="ARBA00009995"/>
    </source>
</evidence>
<evidence type="ECO:0000256" key="15">
    <source>
        <dbReference type="ARBA" id="ARBA00023242"/>
    </source>
</evidence>
<keyword evidence="11" id="KW-0378">Hydrolase</keyword>
<feature type="transmembrane region" description="Helical" evidence="18">
    <location>
        <begin position="991"/>
        <end position="1010"/>
    </location>
</feature>
<name>A0A1J1JA26_9DIPT</name>
<dbReference type="FunFam" id="3.40.50.2000:FF:000021">
    <property type="entry name" value="UDP-glucuronosyltransferase"/>
    <property type="match status" value="1"/>
</dbReference>
<keyword evidence="18" id="KW-0472">Membrane</keyword>
<evidence type="ECO:0000256" key="2">
    <source>
        <dbReference type="ARBA" id="ARBA00001947"/>
    </source>
</evidence>
<keyword evidence="21" id="KW-1185">Reference proteome</keyword>